<dbReference type="InterPro" id="IPR036412">
    <property type="entry name" value="HAD-like_sf"/>
</dbReference>
<gene>
    <name evidence="1" type="ORF">Aargi30884_18320</name>
</gene>
<reference evidence="2" key="1">
    <citation type="submission" date="2019-05" db="EMBL/GenBank/DDBJ databases">
        <title>Complete genome sequencing of Absiella argi strain JCM 30884.</title>
        <authorList>
            <person name="Sakamoto M."/>
            <person name="Murakami T."/>
            <person name="Mori H."/>
        </authorList>
    </citation>
    <scope>NUCLEOTIDE SEQUENCE [LARGE SCALE GENOMIC DNA]</scope>
    <source>
        <strain evidence="2">JCM 30884</strain>
    </source>
</reference>
<dbReference type="Pfam" id="PF08282">
    <property type="entry name" value="Hydrolase_3"/>
    <property type="match status" value="1"/>
</dbReference>
<dbReference type="SUPFAM" id="SSF56784">
    <property type="entry name" value="HAD-like"/>
    <property type="match status" value="1"/>
</dbReference>
<dbReference type="PANTHER" id="PTHR10000:SF8">
    <property type="entry name" value="HAD SUPERFAMILY HYDROLASE-LIKE, TYPE 3"/>
    <property type="match status" value="1"/>
</dbReference>
<organism evidence="1 2">
    <name type="scientific">Amedibacterium intestinale</name>
    <dbReference type="NCBI Taxonomy" id="2583452"/>
    <lineage>
        <taxon>Bacteria</taxon>
        <taxon>Bacillati</taxon>
        <taxon>Bacillota</taxon>
        <taxon>Erysipelotrichia</taxon>
        <taxon>Erysipelotrichales</taxon>
        <taxon>Erysipelotrichaceae</taxon>
        <taxon>Amedibacterium</taxon>
    </lineage>
</organism>
<dbReference type="AlphaFoldDB" id="A0A6N4TJJ6"/>
<dbReference type="InterPro" id="IPR023214">
    <property type="entry name" value="HAD_sf"/>
</dbReference>
<dbReference type="NCBIfam" id="TIGR01484">
    <property type="entry name" value="HAD-SF-IIB"/>
    <property type="match status" value="1"/>
</dbReference>
<dbReference type="RefSeq" id="WP_163052104.1">
    <property type="nucleotide sequence ID" value="NZ_AP019695.1"/>
</dbReference>
<dbReference type="InterPro" id="IPR006379">
    <property type="entry name" value="HAD-SF_hydro_IIB"/>
</dbReference>
<evidence type="ECO:0000313" key="1">
    <source>
        <dbReference type="EMBL" id="BBK22929.1"/>
    </source>
</evidence>
<dbReference type="GO" id="GO:0016791">
    <property type="term" value="F:phosphatase activity"/>
    <property type="evidence" value="ECO:0007669"/>
    <property type="project" value="TreeGrafter"/>
</dbReference>
<accession>A0A6N4TJJ6</accession>
<keyword evidence="2" id="KW-1185">Reference proteome</keyword>
<dbReference type="Proteomes" id="UP000464754">
    <property type="component" value="Chromosome"/>
</dbReference>
<dbReference type="Gene3D" id="3.40.50.1000">
    <property type="entry name" value="HAD superfamily/HAD-like"/>
    <property type="match status" value="1"/>
</dbReference>
<dbReference type="GO" id="GO:0005829">
    <property type="term" value="C:cytosol"/>
    <property type="evidence" value="ECO:0007669"/>
    <property type="project" value="TreeGrafter"/>
</dbReference>
<evidence type="ECO:0000313" key="2">
    <source>
        <dbReference type="Proteomes" id="UP000464754"/>
    </source>
</evidence>
<name>A0A6N4TJJ6_9FIRM</name>
<dbReference type="PANTHER" id="PTHR10000">
    <property type="entry name" value="PHOSPHOSERINE PHOSPHATASE"/>
    <property type="match status" value="1"/>
</dbReference>
<dbReference type="KEGG" id="aarg:Aargi30884_18320"/>
<protein>
    <submittedName>
        <fullName evidence="1">Haloacid dehalogenase</fullName>
    </submittedName>
</protein>
<dbReference type="GO" id="GO:0000287">
    <property type="term" value="F:magnesium ion binding"/>
    <property type="evidence" value="ECO:0007669"/>
    <property type="project" value="TreeGrafter"/>
</dbReference>
<proteinExistence type="predicted"/>
<dbReference type="Gene3D" id="3.30.1240.10">
    <property type="match status" value="1"/>
</dbReference>
<dbReference type="EMBL" id="AP019695">
    <property type="protein sequence ID" value="BBK22929.1"/>
    <property type="molecule type" value="Genomic_DNA"/>
</dbReference>
<sequence length="257" mass="29271">MKILASDYDGTLRTGVLVDKKDRDAIVKFQKDGNHFGIVTGRSMESLQKEIEVNNLTYDFIITNNGGVIFDKNGNLLECRYMDFDKALDIISYIKNLECVSYVINDGYHRFKFDVDKSQVDHKYANMEDHSEHEEEVLDRGKIAQLVISLNDDALAEEIAQHINTNFRGYAIAYVNVNCVDIVPEGVSKAEALYYIEDEFGYDHDAIYTIGDSFNDVPMLEEFHGVSVAHAKEAVQVKAEKICKDIEECIDWLMSLQ</sequence>